<dbReference type="SUPFAM" id="SSF54695">
    <property type="entry name" value="POZ domain"/>
    <property type="match status" value="1"/>
</dbReference>
<dbReference type="SUPFAM" id="SSF49599">
    <property type="entry name" value="TRAF domain-like"/>
    <property type="match status" value="1"/>
</dbReference>
<dbReference type="SMART" id="SM00225">
    <property type="entry name" value="BTB"/>
    <property type="match status" value="1"/>
</dbReference>
<evidence type="ECO:0000313" key="3">
    <source>
        <dbReference type="Proteomes" id="UP000046392"/>
    </source>
</evidence>
<dbReference type="PROSITE" id="PS50144">
    <property type="entry name" value="MATH"/>
    <property type="match status" value="1"/>
</dbReference>
<name>A0A0N5C1Z2_STREA</name>
<dbReference type="InterPro" id="IPR008974">
    <property type="entry name" value="TRAF-like"/>
</dbReference>
<dbReference type="InterPro" id="IPR011333">
    <property type="entry name" value="SKP1/BTB/POZ_sf"/>
</dbReference>
<reference evidence="4" key="1">
    <citation type="submission" date="2017-02" db="UniProtKB">
        <authorList>
            <consortium name="WormBaseParasite"/>
        </authorList>
    </citation>
    <scope>IDENTIFICATION</scope>
</reference>
<dbReference type="Pfam" id="PF22486">
    <property type="entry name" value="MATH_2"/>
    <property type="match status" value="1"/>
</dbReference>
<dbReference type="PANTHER" id="PTHR24413">
    <property type="entry name" value="SPECKLE-TYPE POZ PROTEIN"/>
    <property type="match status" value="1"/>
</dbReference>
<feature type="domain" description="MATH" evidence="2">
    <location>
        <begin position="22"/>
        <end position="151"/>
    </location>
</feature>
<proteinExistence type="predicted"/>
<dbReference type="AlphaFoldDB" id="A0A0N5C1Z2"/>
<dbReference type="GO" id="GO:0030163">
    <property type="term" value="P:protein catabolic process"/>
    <property type="evidence" value="ECO:0007669"/>
    <property type="project" value="UniProtKB-ARBA"/>
</dbReference>
<dbReference type="STRING" id="174720.A0A0N5C1Z2"/>
<dbReference type="PROSITE" id="PS50097">
    <property type="entry name" value="BTB"/>
    <property type="match status" value="1"/>
</dbReference>
<accession>A0A0N5C1Z2</accession>
<dbReference type="Gene3D" id="2.60.210.10">
    <property type="entry name" value="Apoptosis, Tumor Necrosis Factor Receptor Associated Protein 2, Chain A"/>
    <property type="match status" value="1"/>
</dbReference>
<protein>
    <submittedName>
        <fullName evidence="4">Speckle-type POZ protein (inferred by orthology to a human protein)</fullName>
    </submittedName>
</protein>
<dbReference type="Pfam" id="PF00651">
    <property type="entry name" value="BTB"/>
    <property type="match status" value="1"/>
</dbReference>
<keyword evidence="3" id="KW-1185">Reference proteome</keyword>
<evidence type="ECO:0000259" key="2">
    <source>
        <dbReference type="PROSITE" id="PS50144"/>
    </source>
</evidence>
<sequence>MPSNESSSKSNDQFTCEKIVEKASTKWSIEKFSACKEKTGDLKKSSIFKSKTDDKVKWSLILYPKGFEDKSRDHISLYLQLEETDNVDVTTMCRFYVLNQEGEKKFAETLNIKFNKTMKREGCSQFLKTDLILKNDSQILVNDTLTLGCEIFYICCTPNTVTTSTTNNPNQSLSTLTNDYGRILESSKFYDCVIKSGDSEIYAHRCILSDRSEVFDSILTEKQNECTSNIIEINDFSPKVVKEMIKYLYTGKLPNIDGMACEMLAIGDKYKLKPLKSAAEESLMEKVEIDNVCDYLIKSELYSAKTLQEWCLRFISLNPKSVEKNVEWEKVVNNYPLLVGKLFYYSTNTD</sequence>
<dbReference type="Gene3D" id="3.30.710.10">
    <property type="entry name" value="Potassium Channel Kv1.1, Chain A"/>
    <property type="match status" value="1"/>
</dbReference>
<dbReference type="InterPro" id="IPR000210">
    <property type="entry name" value="BTB/POZ_dom"/>
</dbReference>
<dbReference type="WBParaSite" id="SPAL_0001201000.1">
    <property type="protein sequence ID" value="SPAL_0001201000.1"/>
    <property type="gene ID" value="SPAL_0001201000"/>
</dbReference>
<organism evidence="3 4">
    <name type="scientific">Strongyloides papillosus</name>
    <name type="common">Intestinal threadworm</name>
    <dbReference type="NCBI Taxonomy" id="174720"/>
    <lineage>
        <taxon>Eukaryota</taxon>
        <taxon>Metazoa</taxon>
        <taxon>Ecdysozoa</taxon>
        <taxon>Nematoda</taxon>
        <taxon>Chromadorea</taxon>
        <taxon>Rhabditida</taxon>
        <taxon>Tylenchina</taxon>
        <taxon>Panagrolaimomorpha</taxon>
        <taxon>Strongyloidoidea</taxon>
        <taxon>Strongyloididae</taxon>
        <taxon>Strongyloides</taxon>
    </lineage>
</organism>
<evidence type="ECO:0000313" key="4">
    <source>
        <dbReference type="WBParaSite" id="SPAL_0001201000.1"/>
    </source>
</evidence>
<evidence type="ECO:0000259" key="1">
    <source>
        <dbReference type="PROSITE" id="PS50097"/>
    </source>
</evidence>
<feature type="domain" description="BTB" evidence="1">
    <location>
        <begin position="190"/>
        <end position="257"/>
    </location>
</feature>
<dbReference type="Proteomes" id="UP000046392">
    <property type="component" value="Unplaced"/>
</dbReference>
<dbReference type="InterPro" id="IPR002083">
    <property type="entry name" value="MATH/TRAF_dom"/>
</dbReference>